<dbReference type="Gene3D" id="3.40.50.280">
    <property type="entry name" value="Cobalamin-binding domain"/>
    <property type="match status" value="1"/>
</dbReference>
<evidence type="ECO:0000256" key="4">
    <source>
        <dbReference type="ARBA" id="ARBA00023004"/>
    </source>
</evidence>
<dbReference type="InterPro" id="IPR034466">
    <property type="entry name" value="Methyltransferase_Class_B"/>
</dbReference>
<evidence type="ECO:0000259" key="7">
    <source>
        <dbReference type="PROSITE" id="PS51918"/>
    </source>
</evidence>
<gene>
    <name evidence="8" type="ORF">L9S41_04400</name>
</gene>
<dbReference type="SUPFAM" id="SSF102114">
    <property type="entry name" value="Radical SAM enzymes"/>
    <property type="match status" value="1"/>
</dbReference>
<dbReference type="Pfam" id="PF04055">
    <property type="entry name" value="Radical_SAM"/>
    <property type="match status" value="1"/>
</dbReference>
<dbReference type="CDD" id="cd01335">
    <property type="entry name" value="Radical_SAM"/>
    <property type="match status" value="1"/>
</dbReference>
<dbReference type="Proteomes" id="UP001060414">
    <property type="component" value="Chromosome"/>
</dbReference>
<reference evidence="8" key="1">
    <citation type="journal article" date="2022" name="Environ. Microbiol.">
        <title>Geoalkalibacter halelectricus SAP #1 sp. nov. possessing extracellular electron transfer and mineral#reducing capabilities from a haloalkaline environment.</title>
        <authorList>
            <person name="Yadav S."/>
            <person name="Singh R."/>
            <person name="Sundharam S.S."/>
            <person name="Chaudhary S."/>
            <person name="Krishnamurthi S."/>
            <person name="Patil S.A."/>
        </authorList>
    </citation>
    <scope>NUCLEOTIDE SEQUENCE</scope>
    <source>
        <strain evidence="8">SAP-1</strain>
    </source>
</reference>
<dbReference type="InterPro" id="IPR006158">
    <property type="entry name" value="Cobalamin-bd"/>
</dbReference>
<dbReference type="InterPro" id="IPR023404">
    <property type="entry name" value="rSAM_horseshoe"/>
</dbReference>
<dbReference type="InterPro" id="IPR051198">
    <property type="entry name" value="BchE-like"/>
</dbReference>
<dbReference type="PANTHER" id="PTHR43409:SF16">
    <property type="entry name" value="SLR0320 PROTEIN"/>
    <property type="match status" value="1"/>
</dbReference>
<keyword evidence="2" id="KW-0949">S-adenosyl-L-methionine</keyword>
<dbReference type="PROSITE" id="PS51332">
    <property type="entry name" value="B12_BINDING"/>
    <property type="match status" value="1"/>
</dbReference>
<dbReference type="Gene3D" id="3.80.30.20">
    <property type="entry name" value="tm_1862 like domain"/>
    <property type="match status" value="1"/>
</dbReference>
<dbReference type="PANTHER" id="PTHR43409">
    <property type="entry name" value="ANAEROBIC MAGNESIUM-PROTOPORPHYRIN IX MONOMETHYL ESTER CYCLASE-RELATED"/>
    <property type="match status" value="1"/>
</dbReference>
<dbReference type="CDD" id="cd02068">
    <property type="entry name" value="radical_SAM_B12_BD"/>
    <property type="match status" value="1"/>
</dbReference>
<keyword evidence="4" id="KW-0408">Iron</keyword>
<dbReference type="SMART" id="SM00729">
    <property type="entry name" value="Elp3"/>
    <property type="match status" value="1"/>
</dbReference>
<evidence type="ECO:0000256" key="3">
    <source>
        <dbReference type="ARBA" id="ARBA00022723"/>
    </source>
</evidence>
<dbReference type="SFLD" id="SFLDG01082">
    <property type="entry name" value="B12-binding_domain_containing"/>
    <property type="match status" value="1"/>
</dbReference>
<organism evidence="8 9">
    <name type="scientific">Geoalkalibacter halelectricus</name>
    <dbReference type="NCBI Taxonomy" id="2847045"/>
    <lineage>
        <taxon>Bacteria</taxon>
        <taxon>Pseudomonadati</taxon>
        <taxon>Thermodesulfobacteriota</taxon>
        <taxon>Desulfuromonadia</taxon>
        <taxon>Desulfuromonadales</taxon>
        <taxon>Geoalkalibacteraceae</taxon>
        <taxon>Geoalkalibacter</taxon>
    </lineage>
</organism>
<keyword evidence="5" id="KW-0411">Iron-sulfur</keyword>
<sequence>MKTLARDSILMIHPLGYRPEAAGRDISRLANIMPPLGLASIAAYLEQQGIRTHIVDCFAHPDDQRVIRDTLQAMRPAFVGFSCTTSSFLDAVRLAAMARKELPGVRTVFGGPHVSALREDILRQYPDIDFVVVGEGEQTLAELIRADGEGAQDIPGVVSRCGGDAVFSGHRKKSLELDSLPFPAYEKLAGYPVAYRLPIFNYPSTPNTSCISSRGCPYVCSYCDRSVFQRTFRYNSADYLYAHLKYLGERFGIRHINFYDDQFTFNRRRIEKFCRMMIDRPLGMTFNCAVRAEHIDFELLRLMKSAGCWMASLGIETGDPELLARHRQNADLDMLAGKIRLIKKAGIRVKGLLMMGLPGESEQSIRRSMDYVYSLPIDDFNLAKFTPFPGSPLYEKIREFGTFDEDWEAMDCMQFRFVPHGMTRERLEELFTEFYKRHFQRPRVLAGYAAMLWQSPDSWKRFALNLGDFLRFARSNRRIAQERSDG</sequence>
<accession>A0ABY5ZSK8</accession>
<keyword evidence="3" id="KW-0479">Metal-binding</keyword>
<dbReference type="PROSITE" id="PS51918">
    <property type="entry name" value="RADICAL_SAM"/>
    <property type="match status" value="1"/>
</dbReference>
<dbReference type="EMBL" id="CP092109">
    <property type="protein sequence ID" value="UWZ80644.1"/>
    <property type="molecule type" value="Genomic_DNA"/>
</dbReference>
<feature type="domain" description="Radical SAM core" evidence="7">
    <location>
        <begin position="202"/>
        <end position="420"/>
    </location>
</feature>
<keyword evidence="9" id="KW-1185">Reference proteome</keyword>
<protein>
    <submittedName>
        <fullName evidence="8">B12-binding domain-containing radical SAM protein</fullName>
    </submittedName>
</protein>
<evidence type="ECO:0000313" key="8">
    <source>
        <dbReference type="EMBL" id="UWZ80644.1"/>
    </source>
</evidence>
<name>A0ABY5ZSK8_9BACT</name>
<dbReference type="SFLD" id="SFLDS00029">
    <property type="entry name" value="Radical_SAM"/>
    <property type="match status" value="1"/>
</dbReference>
<evidence type="ECO:0000256" key="5">
    <source>
        <dbReference type="ARBA" id="ARBA00023014"/>
    </source>
</evidence>
<feature type="domain" description="B12-binding" evidence="6">
    <location>
        <begin position="21"/>
        <end position="154"/>
    </location>
</feature>
<evidence type="ECO:0000259" key="6">
    <source>
        <dbReference type="PROSITE" id="PS51332"/>
    </source>
</evidence>
<evidence type="ECO:0000256" key="1">
    <source>
        <dbReference type="ARBA" id="ARBA00001966"/>
    </source>
</evidence>
<comment type="cofactor">
    <cofactor evidence="1">
        <name>[4Fe-4S] cluster</name>
        <dbReference type="ChEBI" id="CHEBI:49883"/>
    </cofactor>
</comment>
<evidence type="ECO:0000256" key="2">
    <source>
        <dbReference type="ARBA" id="ARBA00022691"/>
    </source>
</evidence>
<dbReference type="SFLD" id="SFLDG01123">
    <property type="entry name" value="methyltransferase_(Class_B)"/>
    <property type="match status" value="1"/>
</dbReference>
<dbReference type="InterPro" id="IPR058240">
    <property type="entry name" value="rSAM_sf"/>
</dbReference>
<proteinExistence type="predicted"/>
<dbReference type="Pfam" id="PF02310">
    <property type="entry name" value="B12-binding"/>
    <property type="match status" value="1"/>
</dbReference>
<dbReference type="InterPro" id="IPR006638">
    <property type="entry name" value="Elp3/MiaA/NifB-like_rSAM"/>
</dbReference>
<dbReference type="InterPro" id="IPR007197">
    <property type="entry name" value="rSAM"/>
</dbReference>
<evidence type="ECO:0000313" key="9">
    <source>
        <dbReference type="Proteomes" id="UP001060414"/>
    </source>
</evidence>
<dbReference type="RefSeq" id="WP_260749002.1">
    <property type="nucleotide sequence ID" value="NZ_CP092109.1"/>
</dbReference>